<dbReference type="InterPro" id="IPR029045">
    <property type="entry name" value="ClpP/crotonase-like_dom_sf"/>
</dbReference>
<evidence type="ECO:0000259" key="11">
    <source>
        <dbReference type="PROSITE" id="PS50989"/>
    </source>
</evidence>
<accession>A0A1L4CWU7</accession>
<dbReference type="GO" id="GO:2001295">
    <property type="term" value="P:malonyl-CoA biosynthetic process"/>
    <property type="evidence" value="ECO:0007669"/>
    <property type="project" value="UniProtKB-UniRule"/>
</dbReference>
<protein>
    <recommendedName>
        <fullName evidence="10">Acetyl-coenzyme A carboxylase carboxyl transferase subunit alpha</fullName>
        <shortName evidence="10">ACCase subunit alpha</shortName>
        <shortName evidence="10">Acetyl-CoA carboxylase carboxyltransferase subunit alpha</shortName>
        <ecNumber evidence="10">2.1.3.15</ecNumber>
    </recommendedName>
</protein>
<comment type="similarity">
    <text evidence="10">Belongs to the AccA family.</text>
</comment>
<dbReference type="InterPro" id="IPR011763">
    <property type="entry name" value="COA_CT_C"/>
</dbReference>
<keyword evidence="7 10" id="KW-0443">Lipid metabolism</keyword>
<name>A0A1L4CWU7_9BACT</name>
<evidence type="ECO:0000256" key="2">
    <source>
        <dbReference type="ARBA" id="ARBA00022516"/>
    </source>
</evidence>
<dbReference type="InterPro" id="IPR001095">
    <property type="entry name" value="Acetyl_CoA_COase_a_su"/>
</dbReference>
<keyword evidence="2 10" id="KW-0444">Lipid biosynthesis</keyword>
<evidence type="ECO:0000256" key="1">
    <source>
        <dbReference type="ARBA" id="ARBA00004956"/>
    </source>
</evidence>
<reference evidence="12 13" key="1">
    <citation type="submission" date="2016-10" db="EMBL/GenBank/DDBJ databases">
        <title>Silvanigrella aquatica sp. nov., isolated from a freshwater lake located in the Black Forest, Germany, description of Silvanigrellaceae fam. nov., Silvanigrellales ord. nov., reclassification of the order Bdellovibrionales in the class Oligoflexia, reclassification of the families Bacteriovoracaceae and Halobacteriovoraceae in the new order Bacteriovoracales ord. nov., and reclassification of the family Pseudobacteriovoracaceae in the order Oligoflexiales.</title>
        <authorList>
            <person name="Hahn M.W."/>
            <person name="Schmidt J."/>
            <person name="Koll U."/>
            <person name="Rohde M."/>
            <person name="Verbag S."/>
            <person name="Pitt A."/>
            <person name="Nakai R."/>
            <person name="Naganuma T."/>
            <person name="Lang E."/>
        </authorList>
    </citation>
    <scope>NUCLEOTIDE SEQUENCE [LARGE SCALE GENOMIC DNA]</scope>
    <source>
        <strain evidence="12 13">MWH-Nonnen-W8red</strain>
    </source>
</reference>
<feature type="domain" description="CoA carboxyltransferase C-terminal" evidence="11">
    <location>
        <begin position="39"/>
        <end position="300"/>
    </location>
</feature>
<dbReference type="NCBIfam" id="NF004344">
    <property type="entry name" value="PRK05724.1"/>
    <property type="match status" value="1"/>
</dbReference>
<dbReference type="KEGG" id="saqi:AXG55_00070"/>
<dbReference type="OrthoDB" id="9808023at2"/>
<proteinExistence type="inferred from homology"/>
<dbReference type="Gene3D" id="3.90.226.10">
    <property type="entry name" value="2-enoyl-CoA Hydratase, Chain A, domain 1"/>
    <property type="match status" value="1"/>
</dbReference>
<evidence type="ECO:0000313" key="13">
    <source>
        <dbReference type="Proteomes" id="UP000184731"/>
    </source>
</evidence>
<evidence type="ECO:0000256" key="4">
    <source>
        <dbReference type="ARBA" id="ARBA00022741"/>
    </source>
</evidence>
<dbReference type="PANTHER" id="PTHR42853:SF3">
    <property type="entry name" value="ACETYL-COENZYME A CARBOXYLASE CARBOXYL TRANSFERASE SUBUNIT ALPHA, CHLOROPLASTIC"/>
    <property type="match status" value="1"/>
</dbReference>
<dbReference type="EMBL" id="CP017834">
    <property type="protein sequence ID" value="APJ02416.1"/>
    <property type="molecule type" value="Genomic_DNA"/>
</dbReference>
<dbReference type="AlphaFoldDB" id="A0A1L4CWU7"/>
<evidence type="ECO:0000256" key="3">
    <source>
        <dbReference type="ARBA" id="ARBA00022679"/>
    </source>
</evidence>
<dbReference type="EC" id="2.1.3.15" evidence="10"/>
<dbReference type="GO" id="GO:0009317">
    <property type="term" value="C:acetyl-CoA carboxylase complex"/>
    <property type="evidence" value="ECO:0007669"/>
    <property type="project" value="InterPro"/>
</dbReference>
<comment type="function">
    <text evidence="10">Component of the acetyl coenzyme A carboxylase (ACC) complex. First, biotin carboxylase catalyzes the carboxylation of biotin on its carrier protein (BCCP) and then the CO(2) group is transferred by the carboxyltransferase to acetyl-CoA to form malonyl-CoA.</text>
</comment>
<gene>
    <name evidence="10" type="primary">accA</name>
    <name evidence="12" type="ORF">AXG55_00070</name>
</gene>
<dbReference type="HAMAP" id="MF_00823">
    <property type="entry name" value="AcetylCoA_CT_alpha"/>
    <property type="match status" value="1"/>
</dbReference>
<keyword evidence="4 10" id="KW-0547">Nucleotide-binding</keyword>
<evidence type="ECO:0000313" key="12">
    <source>
        <dbReference type="EMBL" id="APJ02416.1"/>
    </source>
</evidence>
<evidence type="ECO:0000256" key="8">
    <source>
        <dbReference type="ARBA" id="ARBA00023160"/>
    </source>
</evidence>
<dbReference type="RefSeq" id="WP_148696116.1">
    <property type="nucleotide sequence ID" value="NZ_CP017834.1"/>
</dbReference>
<dbReference type="NCBIfam" id="TIGR00513">
    <property type="entry name" value="accA"/>
    <property type="match status" value="1"/>
</dbReference>
<comment type="pathway">
    <text evidence="1 10">Lipid metabolism; malonyl-CoA biosynthesis; malonyl-CoA from acetyl-CoA: step 1/1.</text>
</comment>
<evidence type="ECO:0000256" key="7">
    <source>
        <dbReference type="ARBA" id="ARBA00023098"/>
    </source>
</evidence>
<keyword evidence="8 10" id="KW-0275">Fatty acid biosynthesis</keyword>
<keyword evidence="3 10" id="KW-0808">Transferase</keyword>
<keyword evidence="5 10" id="KW-0276">Fatty acid metabolism</keyword>
<dbReference type="GO" id="GO:0003989">
    <property type="term" value="F:acetyl-CoA carboxylase activity"/>
    <property type="evidence" value="ECO:0007669"/>
    <property type="project" value="InterPro"/>
</dbReference>
<comment type="subunit">
    <text evidence="10">Acetyl-CoA carboxylase is a heterohexamer composed of biotin carboxyl carrier protein (AccB), biotin carboxylase (AccC) and two subunits each of ACCase subunit alpha (AccA) and ACCase subunit beta (AccD).</text>
</comment>
<dbReference type="PROSITE" id="PS50989">
    <property type="entry name" value="COA_CT_CTER"/>
    <property type="match status" value="1"/>
</dbReference>
<evidence type="ECO:0000256" key="5">
    <source>
        <dbReference type="ARBA" id="ARBA00022832"/>
    </source>
</evidence>
<evidence type="ECO:0000256" key="10">
    <source>
        <dbReference type="HAMAP-Rule" id="MF_00823"/>
    </source>
</evidence>
<comment type="subcellular location">
    <subcellularLocation>
        <location evidence="10">Cytoplasm</location>
    </subcellularLocation>
</comment>
<keyword evidence="6 10" id="KW-0067">ATP-binding</keyword>
<dbReference type="PRINTS" id="PR01069">
    <property type="entry name" value="ACCCTRFRASEA"/>
</dbReference>
<dbReference type="GO" id="GO:0006633">
    <property type="term" value="P:fatty acid biosynthetic process"/>
    <property type="evidence" value="ECO:0007669"/>
    <property type="project" value="UniProtKB-KW"/>
</dbReference>
<keyword evidence="13" id="KW-1185">Reference proteome</keyword>
<keyword evidence="10" id="KW-0963">Cytoplasm</keyword>
<evidence type="ECO:0000256" key="9">
    <source>
        <dbReference type="ARBA" id="ARBA00049152"/>
    </source>
</evidence>
<organism evidence="12 13">
    <name type="scientific">Silvanigrella aquatica</name>
    <dbReference type="NCBI Taxonomy" id="1915309"/>
    <lineage>
        <taxon>Bacteria</taxon>
        <taxon>Pseudomonadati</taxon>
        <taxon>Bdellovibrionota</taxon>
        <taxon>Oligoflexia</taxon>
        <taxon>Silvanigrellales</taxon>
        <taxon>Silvanigrellaceae</taxon>
        <taxon>Silvanigrella</taxon>
    </lineage>
</organism>
<comment type="catalytic activity">
    <reaction evidence="9 10">
        <text>N(6)-carboxybiotinyl-L-lysyl-[protein] + acetyl-CoA = N(6)-biotinyl-L-lysyl-[protein] + malonyl-CoA</text>
        <dbReference type="Rhea" id="RHEA:54728"/>
        <dbReference type="Rhea" id="RHEA-COMP:10505"/>
        <dbReference type="Rhea" id="RHEA-COMP:10506"/>
        <dbReference type="ChEBI" id="CHEBI:57288"/>
        <dbReference type="ChEBI" id="CHEBI:57384"/>
        <dbReference type="ChEBI" id="CHEBI:83144"/>
        <dbReference type="ChEBI" id="CHEBI:83145"/>
        <dbReference type="EC" id="2.1.3.15"/>
    </reaction>
</comment>
<dbReference type="PANTHER" id="PTHR42853">
    <property type="entry name" value="ACETYL-COENZYME A CARBOXYLASE CARBOXYL TRANSFERASE SUBUNIT ALPHA"/>
    <property type="match status" value="1"/>
</dbReference>
<sequence>MDILQLEKPLLELYNRISDLRLAAQQSAILPNKNEDTKGLNEEILILENKFELLAKEIFSNLTPYQITQLSRHPNRPYTLDIISQLCSDFIELHGDRNFADDQAMVTGIALFRNKRVVIIGHQKGRGTKENMKRNFGMPKPEGYRKALRLMNLAERFQLPIITFIDTPGAYPGIEAEERGQSEAIAKNIMVMSRLSVPIISIVIGEGGSGGALAIGVANKTFMMEYSTYSVISPEGCASILWKDGTQADRAANLLGLTADTALKNNVIDGIIKEPLGGAHWRSKEAIQSIGNVLEKNIEQLSKLSKEELKADRVKKYFKMGSFKEMPSIPSPYTEKPCISGWQEPWEDVEKSLGLQ</sequence>
<dbReference type="GO" id="GO:0005524">
    <property type="term" value="F:ATP binding"/>
    <property type="evidence" value="ECO:0007669"/>
    <property type="project" value="UniProtKB-KW"/>
</dbReference>
<dbReference type="UniPathway" id="UPA00655">
    <property type="reaction ID" value="UER00711"/>
</dbReference>
<dbReference type="SUPFAM" id="SSF52096">
    <property type="entry name" value="ClpP/crotonase"/>
    <property type="match status" value="1"/>
</dbReference>
<dbReference type="NCBIfam" id="NF041504">
    <property type="entry name" value="AccA_sub"/>
    <property type="match status" value="1"/>
</dbReference>
<dbReference type="Proteomes" id="UP000184731">
    <property type="component" value="Chromosome"/>
</dbReference>
<dbReference type="STRING" id="1915309.AXG55_00070"/>
<dbReference type="Pfam" id="PF03255">
    <property type="entry name" value="ACCA"/>
    <property type="match status" value="1"/>
</dbReference>
<dbReference type="GO" id="GO:0016743">
    <property type="term" value="F:carboxyl- or carbamoyltransferase activity"/>
    <property type="evidence" value="ECO:0007669"/>
    <property type="project" value="UniProtKB-UniRule"/>
</dbReference>
<evidence type="ECO:0000256" key="6">
    <source>
        <dbReference type="ARBA" id="ARBA00022840"/>
    </source>
</evidence>